<dbReference type="Pfam" id="PF00462">
    <property type="entry name" value="Glutaredoxin"/>
    <property type="match status" value="1"/>
</dbReference>
<evidence type="ECO:0000313" key="3">
    <source>
        <dbReference type="EMBL" id="PRD68872.1"/>
    </source>
</evidence>
<name>A0A2S9KEN9_9BURK</name>
<feature type="transmembrane region" description="Helical" evidence="1">
    <location>
        <begin position="204"/>
        <end position="228"/>
    </location>
</feature>
<feature type="transmembrane region" description="Helical" evidence="1">
    <location>
        <begin position="179"/>
        <end position="198"/>
    </location>
</feature>
<gene>
    <name evidence="3" type="ORF">C6P61_08910</name>
</gene>
<dbReference type="OrthoDB" id="9798180at2"/>
<dbReference type="SUPFAM" id="SSF52833">
    <property type="entry name" value="Thioredoxin-like"/>
    <property type="match status" value="1"/>
</dbReference>
<feature type="domain" description="Glutaredoxin" evidence="2">
    <location>
        <begin position="28"/>
        <end position="94"/>
    </location>
</feature>
<dbReference type="PROSITE" id="PS00195">
    <property type="entry name" value="GLUTAREDOXIN_1"/>
    <property type="match status" value="1"/>
</dbReference>
<keyword evidence="4" id="KW-1185">Reference proteome</keyword>
<protein>
    <submittedName>
        <fullName evidence="3">NrdH-redoxin</fullName>
    </submittedName>
</protein>
<evidence type="ECO:0000259" key="2">
    <source>
        <dbReference type="Pfam" id="PF00462"/>
    </source>
</evidence>
<evidence type="ECO:0000313" key="4">
    <source>
        <dbReference type="Proteomes" id="UP000238326"/>
    </source>
</evidence>
<proteinExistence type="predicted"/>
<keyword evidence="1" id="KW-0812">Transmembrane</keyword>
<feature type="transmembrane region" description="Helical" evidence="1">
    <location>
        <begin position="346"/>
        <end position="364"/>
    </location>
</feature>
<dbReference type="InterPro" id="IPR002109">
    <property type="entry name" value="Glutaredoxin"/>
</dbReference>
<reference evidence="3 4" key="1">
    <citation type="submission" date="2018-03" db="EMBL/GenBank/DDBJ databases">
        <title>Comparative genomics illustrates the genes involved in a hyperalkaliphilic mechanisms of Serpentinomonas isolated from highly-alkaline calcium-rich serpentinized springs.</title>
        <authorList>
            <person name="Suzuki S."/>
            <person name="Ishii S."/>
            <person name="Walworth N."/>
            <person name="Bird L."/>
            <person name="Kuenen J.G."/>
            <person name="Nealson K.H."/>
        </authorList>
    </citation>
    <scope>NUCLEOTIDE SEQUENCE [LARGE SCALE GENOMIC DNA]</scope>
    <source>
        <strain evidence="3 4">83</strain>
    </source>
</reference>
<keyword evidence="1" id="KW-1133">Transmembrane helix</keyword>
<dbReference type="InterPro" id="IPR011767">
    <property type="entry name" value="GLR_AS"/>
</dbReference>
<accession>A0A2S9KEN9</accession>
<comment type="caution">
    <text evidence="3">The sequence shown here is derived from an EMBL/GenBank/DDBJ whole genome shotgun (WGS) entry which is preliminary data.</text>
</comment>
<feature type="transmembrane region" description="Helical" evidence="1">
    <location>
        <begin position="314"/>
        <end position="334"/>
    </location>
</feature>
<dbReference type="InterPro" id="IPR036249">
    <property type="entry name" value="Thioredoxin-like_sf"/>
</dbReference>
<feature type="transmembrane region" description="Helical" evidence="1">
    <location>
        <begin position="265"/>
        <end position="294"/>
    </location>
</feature>
<evidence type="ECO:0000256" key="1">
    <source>
        <dbReference type="SAM" id="Phobius"/>
    </source>
</evidence>
<dbReference type="Gene3D" id="3.40.30.10">
    <property type="entry name" value="Glutaredoxin"/>
    <property type="match status" value="1"/>
</dbReference>
<dbReference type="AlphaFoldDB" id="A0A2S9KEN9"/>
<organism evidence="3 4">
    <name type="scientific">Malikia spinosa</name>
    <dbReference type="NCBI Taxonomy" id="86180"/>
    <lineage>
        <taxon>Bacteria</taxon>
        <taxon>Pseudomonadati</taxon>
        <taxon>Pseudomonadota</taxon>
        <taxon>Betaproteobacteria</taxon>
        <taxon>Burkholderiales</taxon>
        <taxon>Comamonadaceae</taxon>
        <taxon>Malikia</taxon>
    </lineage>
</organism>
<dbReference type="PROSITE" id="PS51354">
    <property type="entry name" value="GLUTAREDOXIN_2"/>
    <property type="match status" value="1"/>
</dbReference>
<feature type="transmembrane region" description="Helical" evidence="1">
    <location>
        <begin position="144"/>
        <end position="167"/>
    </location>
</feature>
<dbReference type="EMBL" id="PVLR01000023">
    <property type="protein sequence ID" value="PRD68872.1"/>
    <property type="molecule type" value="Genomic_DNA"/>
</dbReference>
<dbReference type="Proteomes" id="UP000238326">
    <property type="component" value="Unassembled WGS sequence"/>
</dbReference>
<sequence>MPVLCAAQAPSAREGLQGSQLEADAVLEVYVRDGCPHCAAAKGYLPLFLQTHPWLQVVYRPVDQDEATRDELIRISRDNGLWPPGVPTFVYRGQVLVGFADAGLSGPELDRLVSQGRDPSPVNADSLDAGFWGTLRLDSLGLPLFTLAVGLIDGFNPCAMWVLLFLLSLLVHLRDRRRMALIAGTFVLVSGLVYYAFMAAWLNLFLAVGLSTAVRTGLALLALAIAAFNLKDFAFGLQGPTLSIPGSAKPGLYARMRGVMQTRSLPLALLGVASLAVAVNFIELLCTAGLPAMYTAILTQQDLDPAGHYGYLTLYILGYIADDSLMVGTAVLALSQRRLDESHGRWLKLVSGLVMLALGLVMLVRPDWLL</sequence>
<keyword evidence="1" id="KW-0472">Membrane</keyword>